<protein>
    <submittedName>
        <fullName evidence="2">Uncharacterized protein</fullName>
    </submittedName>
</protein>
<evidence type="ECO:0000313" key="2">
    <source>
        <dbReference type="EMBL" id="KAF4740458.1"/>
    </source>
</evidence>
<evidence type="ECO:0000256" key="1">
    <source>
        <dbReference type="SAM" id="MobiDB-lite"/>
    </source>
</evidence>
<gene>
    <name evidence="2" type="ORF">FOZ63_023956</name>
</gene>
<keyword evidence="3" id="KW-1185">Reference proteome</keyword>
<evidence type="ECO:0000313" key="3">
    <source>
        <dbReference type="Proteomes" id="UP000553632"/>
    </source>
</evidence>
<reference evidence="2 3" key="1">
    <citation type="submission" date="2020-04" db="EMBL/GenBank/DDBJ databases">
        <title>Perkinsus olseni comparative genomics.</title>
        <authorList>
            <person name="Bogema D.R."/>
        </authorList>
    </citation>
    <scope>NUCLEOTIDE SEQUENCE [LARGE SCALE GENOMIC DNA]</scope>
    <source>
        <strain evidence="2 3">ATCC PRA-207</strain>
    </source>
</reference>
<feature type="region of interest" description="Disordered" evidence="1">
    <location>
        <begin position="1"/>
        <end position="30"/>
    </location>
</feature>
<accession>A0A7J6T5G4</accession>
<name>A0A7J6T5G4_PEROL</name>
<dbReference type="Proteomes" id="UP000553632">
    <property type="component" value="Unassembled WGS sequence"/>
</dbReference>
<organism evidence="2 3">
    <name type="scientific">Perkinsus olseni</name>
    <name type="common">Perkinsus atlanticus</name>
    <dbReference type="NCBI Taxonomy" id="32597"/>
    <lineage>
        <taxon>Eukaryota</taxon>
        <taxon>Sar</taxon>
        <taxon>Alveolata</taxon>
        <taxon>Perkinsozoa</taxon>
        <taxon>Perkinsea</taxon>
        <taxon>Perkinsida</taxon>
        <taxon>Perkinsidae</taxon>
        <taxon>Perkinsus</taxon>
    </lineage>
</organism>
<sequence length="109" mass="11222">MRLGSHSARSTMAAFGLHPESGSPTSTGDDCCELVTDNPLLSSPAVSCPYPLLQSQSANGSSAGGGPEAVQRGPVLQEVVFNMFPRSIVAGHGLGPRYACRARGLYSTA</sequence>
<dbReference type="EMBL" id="JABANO010013252">
    <property type="protein sequence ID" value="KAF4740458.1"/>
    <property type="molecule type" value="Genomic_DNA"/>
</dbReference>
<comment type="caution">
    <text evidence="2">The sequence shown here is derived from an EMBL/GenBank/DDBJ whole genome shotgun (WGS) entry which is preliminary data.</text>
</comment>
<proteinExistence type="predicted"/>
<dbReference type="AlphaFoldDB" id="A0A7J6T5G4"/>